<dbReference type="SUPFAM" id="SSF53756">
    <property type="entry name" value="UDP-Glycosyltransferase/glycogen phosphorylase"/>
    <property type="match status" value="1"/>
</dbReference>
<feature type="domain" description="Glycosyl transferase family 1" evidence="2">
    <location>
        <begin position="185"/>
        <end position="344"/>
    </location>
</feature>
<dbReference type="Proteomes" id="UP000177169">
    <property type="component" value="Unassembled WGS sequence"/>
</dbReference>
<comment type="caution">
    <text evidence="3">The sequence shown here is derived from an EMBL/GenBank/DDBJ whole genome shotgun (WGS) entry which is preliminary data.</text>
</comment>
<proteinExistence type="predicted"/>
<dbReference type="EMBL" id="MGGR01000019">
    <property type="protein sequence ID" value="OGM33332.1"/>
    <property type="molecule type" value="Genomic_DNA"/>
</dbReference>
<dbReference type="STRING" id="1802505.A3D01_00375"/>
<dbReference type="CDD" id="cd03809">
    <property type="entry name" value="GT4_MtfB-like"/>
    <property type="match status" value="1"/>
</dbReference>
<dbReference type="AlphaFoldDB" id="A0A1F7Z195"/>
<dbReference type="GO" id="GO:0016757">
    <property type="term" value="F:glycosyltransferase activity"/>
    <property type="evidence" value="ECO:0007669"/>
    <property type="project" value="InterPro"/>
</dbReference>
<dbReference type="PANTHER" id="PTHR46401:SF2">
    <property type="entry name" value="GLYCOSYLTRANSFERASE WBBK-RELATED"/>
    <property type="match status" value="1"/>
</dbReference>
<protein>
    <recommendedName>
        <fullName evidence="2">Glycosyl transferase family 1 domain-containing protein</fullName>
    </recommendedName>
</protein>
<dbReference type="Gene3D" id="3.40.50.2000">
    <property type="entry name" value="Glycogen Phosphorylase B"/>
    <property type="match status" value="2"/>
</dbReference>
<sequence length="372" mass="42338">MKIGIDGTALAIKFPCGTKHYSEQLIFALANIDKENDYVIFSKQKVSIPKQANFRLKIIPARIPIFKRQLLLPYYAGKEKLDVFHYLEPFGSVFNRHPKIITTVYDIDLGKIFPKILDLKFTVRRLYMEIARKFTFKKTRHFIAISDYTKLQLISYLKRIKVKNPHITTTALAQGTSFKILNNIKKPNKNYFLCMGDFSPRKNIIGIFKAYALLPEKVKIKYGLYIVVSNNAPKEKLLKKAENLDILGHIKLIESPKLGKLVKLYNQATVFLYPSLYEGFGLPILEAMACGCPVITSSRGATKETTGNAGLLVDPTNTKSLVNALEKIIINSRLKNKLISRGLKRVKNYSWERTASETLKVYQLARSLSSSH</sequence>
<keyword evidence="1" id="KW-0808">Transferase</keyword>
<accession>A0A1F7Z195</accession>
<dbReference type="InterPro" id="IPR001296">
    <property type="entry name" value="Glyco_trans_1"/>
</dbReference>
<organism evidence="3 4">
    <name type="scientific">Candidatus Woesebacteria bacterium RIFCSPHIGHO2_02_FULL_39_13</name>
    <dbReference type="NCBI Taxonomy" id="1802505"/>
    <lineage>
        <taxon>Bacteria</taxon>
        <taxon>Candidatus Woeseibacteriota</taxon>
    </lineage>
</organism>
<reference evidence="3 4" key="1">
    <citation type="journal article" date="2016" name="Nat. Commun.">
        <title>Thousands of microbial genomes shed light on interconnected biogeochemical processes in an aquifer system.</title>
        <authorList>
            <person name="Anantharaman K."/>
            <person name="Brown C.T."/>
            <person name="Hug L.A."/>
            <person name="Sharon I."/>
            <person name="Castelle C.J."/>
            <person name="Probst A.J."/>
            <person name="Thomas B.C."/>
            <person name="Singh A."/>
            <person name="Wilkins M.J."/>
            <person name="Karaoz U."/>
            <person name="Brodie E.L."/>
            <person name="Williams K.H."/>
            <person name="Hubbard S.S."/>
            <person name="Banfield J.F."/>
        </authorList>
    </citation>
    <scope>NUCLEOTIDE SEQUENCE [LARGE SCALE GENOMIC DNA]</scope>
</reference>
<dbReference type="Pfam" id="PF00534">
    <property type="entry name" value="Glycos_transf_1"/>
    <property type="match status" value="1"/>
</dbReference>
<evidence type="ECO:0000259" key="2">
    <source>
        <dbReference type="Pfam" id="PF00534"/>
    </source>
</evidence>
<dbReference type="FunFam" id="3.40.50.2000:FF:000119">
    <property type="entry name" value="Glycosyl transferase group 1"/>
    <property type="match status" value="1"/>
</dbReference>
<evidence type="ECO:0000313" key="4">
    <source>
        <dbReference type="Proteomes" id="UP000177169"/>
    </source>
</evidence>
<dbReference type="PANTHER" id="PTHR46401">
    <property type="entry name" value="GLYCOSYLTRANSFERASE WBBK-RELATED"/>
    <property type="match status" value="1"/>
</dbReference>
<dbReference type="GO" id="GO:0009103">
    <property type="term" value="P:lipopolysaccharide biosynthetic process"/>
    <property type="evidence" value="ECO:0007669"/>
    <property type="project" value="TreeGrafter"/>
</dbReference>
<evidence type="ECO:0000256" key="1">
    <source>
        <dbReference type="ARBA" id="ARBA00022679"/>
    </source>
</evidence>
<gene>
    <name evidence="3" type="ORF">A3D01_00375</name>
</gene>
<name>A0A1F7Z195_9BACT</name>
<evidence type="ECO:0000313" key="3">
    <source>
        <dbReference type="EMBL" id="OGM33332.1"/>
    </source>
</evidence>